<comment type="caution">
    <text evidence="3">The sequence shown here is derived from an EMBL/GenBank/DDBJ whole genome shotgun (WGS) entry which is preliminary data.</text>
</comment>
<dbReference type="Pfam" id="PF13847">
    <property type="entry name" value="Methyltransf_31"/>
    <property type="match status" value="1"/>
</dbReference>
<dbReference type="RefSeq" id="WP_116235657.1">
    <property type="nucleotide sequence ID" value="NZ_QRDP01000004.1"/>
</dbReference>
<dbReference type="GO" id="GO:0008168">
    <property type="term" value="F:methyltransferase activity"/>
    <property type="evidence" value="ECO:0007669"/>
    <property type="project" value="UniProtKB-KW"/>
</dbReference>
<dbReference type="Gene3D" id="3.40.50.150">
    <property type="entry name" value="Vaccinia Virus protein VP39"/>
    <property type="match status" value="1"/>
</dbReference>
<dbReference type="AlphaFoldDB" id="A0A3D9FEI3"/>
<reference evidence="3 4" key="1">
    <citation type="submission" date="2018-07" db="EMBL/GenBank/DDBJ databases">
        <title>Genomic Encyclopedia of Type Strains, Phase IV (KMG-IV): sequencing the most valuable type-strain genomes for metagenomic binning, comparative biology and taxonomic classification.</title>
        <authorList>
            <person name="Goeker M."/>
        </authorList>
    </citation>
    <scope>NUCLEOTIDE SEQUENCE [LARGE SCALE GENOMIC DNA]</scope>
    <source>
        <strain evidence="3 4">DSM 26725</strain>
    </source>
</reference>
<dbReference type="EMBL" id="QRDP01000004">
    <property type="protein sequence ID" value="RED16230.1"/>
    <property type="molecule type" value="Genomic_DNA"/>
</dbReference>
<keyword evidence="1" id="KW-0732">Signal</keyword>
<dbReference type="Proteomes" id="UP000256310">
    <property type="component" value="Unassembled WGS sequence"/>
</dbReference>
<dbReference type="SUPFAM" id="SSF53335">
    <property type="entry name" value="S-adenosyl-L-methionine-dependent methyltransferases"/>
    <property type="match status" value="1"/>
</dbReference>
<accession>A0A3D9FEI3</accession>
<dbReference type="InterPro" id="IPR029063">
    <property type="entry name" value="SAM-dependent_MTases_sf"/>
</dbReference>
<keyword evidence="4" id="KW-1185">Reference proteome</keyword>
<evidence type="ECO:0000259" key="2">
    <source>
        <dbReference type="Pfam" id="PF13847"/>
    </source>
</evidence>
<organism evidence="3 4">
    <name type="scientific">Parasphingopyxis lamellibrachiae</name>
    <dbReference type="NCBI Taxonomy" id="680125"/>
    <lineage>
        <taxon>Bacteria</taxon>
        <taxon>Pseudomonadati</taxon>
        <taxon>Pseudomonadota</taxon>
        <taxon>Alphaproteobacteria</taxon>
        <taxon>Sphingomonadales</taxon>
        <taxon>Sphingomonadaceae</taxon>
        <taxon>Parasphingopyxis</taxon>
    </lineage>
</organism>
<dbReference type="OrthoDB" id="9784101at2"/>
<keyword evidence="3" id="KW-0808">Transferase</keyword>
<sequence>MRRAACLLLLFAGSCNALGRSGDSDFPPADRPVSDIISSQFSDEETRDKRNEAETVMDMAEIEPGMTVADIGAGNGYYTIRLAPRVGETGRVLAQDVIAETRDRLAERVTRERLDNVSVRLGEFADPKLPADSFDRIFMVHMYHEIESPYEFLWNMRPALRDDGRVVVVDADRPTNRHGTPPDLLNCEFEAVGYRRVVFREMPGIGGYFAMFVRAGPRPDPGDIEPCGQD</sequence>
<protein>
    <submittedName>
        <fullName evidence="3">Methyltransferase family protein</fullName>
    </submittedName>
</protein>
<evidence type="ECO:0000313" key="4">
    <source>
        <dbReference type="Proteomes" id="UP000256310"/>
    </source>
</evidence>
<gene>
    <name evidence="3" type="ORF">DFR46_1248</name>
</gene>
<feature type="signal peptide" evidence="1">
    <location>
        <begin position="1"/>
        <end position="17"/>
    </location>
</feature>
<evidence type="ECO:0000256" key="1">
    <source>
        <dbReference type="SAM" id="SignalP"/>
    </source>
</evidence>
<dbReference type="PROSITE" id="PS51257">
    <property type="entry name" value="PROKAR_LIPOPROTEIN"/>
    <property type="match status" value="1"/>
</dbReference>
<dbReference type="InterPro" id="IPR025714">
    <property type="entry name" value="Methyltranfer_dom"/>
</dbReference>
<feature type="domain" description="Methyltransferase" evidence="2">
    <location>
        <begin position="63"/>
        <end position="172"/>
    </location>
</feature>
<evidence type="ECO:0000313" key="3">
    <source>
        <dbReference type="EMBL" id="RED16230.1"/>
    </source>
</evidence>
<dbReference type="CDD" id="cd02440">
    <property type="entry name" value="AdoMet_MTases"/>
    <property type="match status" value="1"/>
</dbReference>
<feature type="chain" id="PRO_5017592529" evidence="1">
    <location>
        <begin position="18"/>
        <end position="230"/>
    </location>
</feature>
<proteinExistence type="predicted"/>
<dbReference type="PANTHER" id="PTHR43861">
    <property type="entry name" value="TRANS-ACONITATE 2-METHYLTRANSFERASE-RELATED"/>
    <property type="match status" value="1"/>
</dbReference>
<name>A0A3D9FEI3_9SPHN</name>
<keyword evidence="3" id="KW-0489">Methyltransferase</keyword>
<dbReference type="GO" id="GO:0032259">
    <property type="term" value="P:methylation"/>
    <property type="evidence" value="ECO:0007669"/>
    <property type="project" value="UniProtKB-KW"/>
</dbReference>